<evidence type="ECO:0000256" key="1">
    <source>
        <dbReference type="ARBA" id="ARBA00004141"/>
    </source>
</evidence>
<dbReference type="PROSITE" id="PS51202">
    <property type="entry name" value="RCK_C"/>
    <property type="match status" value="1"/>
</dbReference>
<feature type="transmembrane region" description="Helical" evidence="7">
    <location>
        <begin position="511"/>
        <end position="539"/>
    </location>
</feature>
<dbReference type="GO" id="GO:0008324">
    <property type="term" value="F:monoatomic cation transmembrane transporter activity"/>
    <property type="evidence" value="ECO:0007669"/>
    <property type="project" value="InterPro"/>
</dbReference>
<dbReference type="SUPFAM" id="SSF116726">
    <property type="entry name" value="TrkA C-terminal domain-like"/>
    <property type="match status" value="2"/>
</dbReference>
<feature type="domain" description="RCK C-terminal" evidence="8">
    <location>
        <begin position="299"/>
        <end position="383"/>
    </location>
</feature>
<dbReference type="RefSeq" id="WP_200351830.1">
    <property type="nucleotide sequence ID" value="NZ_BAABHZ010000006.1"/>
</dbReference>
<feature type="transmembrane region" description="Helical" evidence="7">
    <location>
        <begin position="551"/>
        <end position="571"/>
    </location>
</feature>
<evidence type="ECO:0000256" key="7">
    <source>
        <dbReference type="SAM" id="Phobius"/>
    </source>
</evidence>
<feature type="transmembrane region" description="Helical" evidence="7">
    <location>
        <begin position="406"/>
        <end position="429"/>
    </location>
</feature>
<dbReference type="InterPro" id="IPR051679">
    <property type="entry name" value="DASS-Related_Transporters"/>
</dbReference>
<feature type="transmembrane region" description="Helical" evidence="7">
    <location>
        <begin position="467"/>
        <end position="491"/>
    </location>
</feature>
<keyword evidence="4" id="KW-0677">Repeat</keyword>
<gene>
    <name evidence="9" type="ORF">JIN84_14870</name>
</gene>
<dbReference type="GO" id="GO:0005886">
    <property type="term" value="C:plasma membrane"/>
    <property type="evidence" value="ECO:0007669"/>
    <property type="project" value="TreeGrafter"/>
</dbReference>
<proteinExistence type="predicted"/>
<evidence type="ECO:0000256" key="6">
    <source>
        <dbReference type="ARBA" id="ARBA00023136"/>
    </source>
</evidence>
<feature type="transmembrane region" description="Helical" evidence="7">
    <location>
        <begin position="96"/>
        <end position="122"/>
    </location>
</feature>
<evidence type="ECO:0000256" key="5">
    <source>
        <dbReference type="ARBA" id="ARBA00022989"/>
    </source>
</evidence>
<evidence type="ECO:0000256" key="2">
    <source>
        <dbReference type="ARBA" id="ARBA00022448"/>
    </source>
</evidence>
<keyword evidence="5 7" id="KW-1133">Transmembrane helix</keyword>
<dbReference type="Proteomes" id="UP000600139">
    <property type="component" value="Unassembled WGS sequence"/>
</dbReference>
<comment type="subcellular location">
    <subcellularLocation>
        <location evidence="1">Membrane</location>
        <topology evidence="1">Multi-pass membrane protein</topology>
    </subcellularLocation>
</comment>
<feature type="transmembrane region" description="Helical" evidence="7">
    <location>
        <begin position="143"/>
        <end position="164"/>
    </location>
</feature>
<reference evidence="9" key="1">
    <citation type="submission" date="2021-01" db="EMBL/GenBank/DDBJ databases">
        <title>Modified the classification status of verrucomicrobia.</title>
        <authorList>
            <person name="Feng X."/>
        </authorList>
    </citation>
    <scope>NUCLEOTIDE SEQUENCE</scope>
    <source>
        <strain evidence="9">JCM 18052</strain>
    </source>
</reference>
<dbReference type="InterPro" id="IPR036721">
    <property type="entry name" value="RCK_C_sf"/>
</dbReference>
<protein>
    <submittedName>
        <fullName evidence="9">SLC13 family permease</fullName>
    </submittedName>
</protein>
<keyword evidence="10" id="KW-1185">Reference proteome</keyword>
<evidence type="ECO:0000259" key="8">
    <source>
        <dbReference type="PROSITE" id="PS51202"/>
    </source>
</evidence>
<evidence type="ECO:0000313" key="9">
    <source>
        <dbReference type="EMBL" id="MBK1816906.1"/>
    </source>
</evidence>
<keyword evidence="3 7" id="KW-0812">Transmembrane</keyword>
<dbReference type="Pfam" id="PF03600">
    <property type="entry name" value="CitMHS"/>
    <property type="match status" value="1"/>
</dbReference>
<accession>A0A934VCF3</accession>
<dbReference type="Gene3D" id="3.30.70.1450">
    <property type="entry name" value="Regulator of K+ conductance, C-terminal domain"/>
    <property type="match status" value="2"/>
</dbReference>
<evidence type="ECO:0000256" key="3">
    <source>
        <dbReference type="ARBA" id="ARBA00022692"/>
    </source>
</evidence>
<feature type="transmembrane region" description="Helical" evidence="7">
    <location>
        <begin position="31"/>
        <end position="48"/>
    </location>
</feature>
<dbReference type="InterPro" id="IPR004680">
    <property type="entry name" value="Cit_transptr-like_dom"/>
</dbReference>
<evidence type="ECO:0000256" key="4">
    <source>
        <dbReference type="ARBA" id="ARBA00022737"/>
    </source>
</evidence>
<dbReference type="EMBL" id="JAENIK010000011">
    <property type="protein sequence ID" value="MBK1816906.1"/>
    <property type="molecule type" value="Genomic_DNA"/>
</dbReference>
<keyword evidence="6 7" id="KW-0472">Membrane</keyword>
<dbReference type="PANTHER" id="PTHR43652:SF2">
    <property type="entry name" value="BASIC AMINO ACID ANTIPORTER YFCC-RELATED"/>
    <property type="match status" value="1"/>
</dbReference>
<feature type="transmembrane region" description="Helical" evidence="7">
    <location>
        <begin position="591"/>
        <end position="611"/>
    </location>
</feature>
<dbReference type="InterPro" id="IPR006037">
    <property type="entry name" value="RCK_C"/>
</dbReference>
<sequence length="615" mass="66750">MSIPDLPIILTLIVILITLVAFIREWAAPDVIALSILCLVVALGLVDASKMTDVFRNEAPITIAALFVIGGALEKSGAVDHIGRLLRDRLSGNVRWAILSFSLLSVFFSAWMNNTAIVAIMLPVTLGFARSKNIAASKLLMPLSYASILGGCCTLIGTSTNILVNGALRDLGEPTMGMFELAPLGIPLAIAGVGYLAIFGPKLIPDRSSITGSMEIEMRTTPLYHVLISETSGLIGKKLVDTPLADRATGIHVMEVRRKGTRVMLPLSKIVVEKNDRFMMALHRRGGRAAEPEAFFASIGAQLISQVDGIVSELVICDESSLGGITLARSDFRQKYNCVVLAVHRNGVNITDRIADLPLDPGDTLLVITARNNLAALEETRDFILTDSPEDQPAAGEVAKPNGHVILSWASLIGVVLVATLSDLLHPVYPWVPDIPIHFCALVGALLLLWLKVLTPRQAYASIDWQVLIMLYGLLGLGMAMQNTGTAQWLAETLVNTAKGFISPEHLPLALLWMVFLMTLLLTEVLSNNATAVMMVPIVVKMAHELDVNPWAFVMAVTVAASTAFALPMGYQTHMMVYGPGGYKFRDFLRVGIPLNLICWVIACLLIPWIWPFHK</sequence>
<organism evidence="9 10">
    <name type="scientific">Luteolibacter yonseiensis</name>
    <dbReference type="NCBI Taxonomy" id="1144680"/>
    <lineage>
        <taxon>Bacteria</taxon>
        <taxon>Pseudomonadati</taxon>
        <taxon>Verrucomicrobiota</taxon>
        <taxon>Verrucomicrobiia</taxon>
        <taxon>Verrucomicrobiales</taxon>
        <taxon>Verrucomicrobiaceae</taxon>
        <taxon>Luteolibacter</taxon>
    </lineage>
</organism>
<feature type="transmembrane region" description="Helical" evidence="7">
    <location>
        <begin position="6"/>
        <end position="24"/>
    </location>
</feature>
<keyword evidence="2" id="KW-0813">Transport</keyword>
<feature type="transmembrane region" description="Helical" evidence="7">
    <location>
        <begin position="435"/>
        <end position="455"/>
    </location>
</feature>
<feature type="transmembrane region" description="Helical" evidence="7">
    <location>
        <begin position="184"/>
        <end position="204"/>
    </location>
</feature>
<dbReference type="AlphaFoldDB" id="A0A934VCF3"/>
<evidence type="ECO:0000313" key="10">
    <source>
        <dbReference type="Proteomes" id="UP000600139"/>
    </source>
</evidence>
<comment type="caution">
    <text evidence="9">The sequence shown here is derived from an EMBL/GenBank/DDBJ whole genome shotgun (WGS) entry which is preliminary data.</text>
</comment>
<dbReference type="GO" id="GO:0006813">
    <property type="term" value="P:potassium ion transport"/>
    <property type="evidence" value="ECO:0007669"/>
    <property type="project" value="InterPro"/>
</dbReference>
<name>A0A934VCF3_9BACT</name>
<dbReference type="Pfam" id="PF02080">
    <property type="entry name" value="TrkA_C"/>
    <property type="match status" value="1"/>
</dbReference>
<dbReference type="PANTHER" id="PTHR43652">
    <property type="entry name" value="BASIC AMINO ACID ANTIPORTER YFCC-RELATED"/>
    <property type="match status" value="1"/>
</dbReference>